<dbReference type="OrthoDB" id="9811998at2"/>
<dbReference type="RefSeq" id="WP_142455704.1">
    <property type="nucleotide sequence ID" value="NZ_FXTP01000016.1"/>
</dbReference>
<proteinExistence type="predicted"/>
<feature type="chain" id="PRO_5022049702" evidence="1">
    <location>
        <begin position="20"/>
        <end position="272"/>
    </location>
</feature>
<dbReference type="AlphaFoldDB" id="A0A521F8S3"/>
<reference evidence="3 4" key="1">
    <citation type="submission" date="2017-05" db="EMBL/GenBank/DDBJ databases">
        <authorList>
            <person name="Varghese N."/>
            <person name="Submissions S."/>
        </authorList>
    </citation>
    <scope>NUCLEOTIDE SEQUENCE [LARGE SCALE GENOMIC DNA]</scope>
    <source>
        <strain evidence="3 4">DSM 21985</strain>
    </source>
</reference>
<organism evidence="3 4">
    <name type="scientific">Gracilimonas mengyeensis</name>
    <dbReference type="NCBI Taxonomy" id="1302730"/>
    <lineage>
        <taxon>Bacteria</taxon>
        <taxon>Pseudomonadati</taxon>
        <taxon>Balneolota</taxon>
        <taxon>Balneolia</taxon>
        <taxon>Balneolales</taxon>
        <taxon>Balneolaceae</taxon>
        <taxon>Gracilimonas</taxon>
    </lineage>
</organism>
<dbReference type="Pfam" id="PF13860">
    <property type="entry name" value="FlgD_ig"/>
    <property type="match status" value="1"/>
</dbReference>
<dbReference type="InterPro" id="IPR026444">
    <property type="entry name" value="Secre_tail"/>
</dbReference>
<feature type="signal peptide" evidence="1">
    <location>
        <begin position="1"/>
        <end position="19"/>
    </location>
</feature>
<dbReference type="InterPro" id="IPR036249">
    <property type="entry name" value="Thioredoxin-like_sf"/>
</dbReference>
<evidence type="ECO:0000256" key="1">
    <source>
        <dbReference type="SAM" id="SignalP"/>
    </source>
</evidence>
<dbReference type="Proteomes" id="UP000317557">
    <property type="component" value="Unassembled WGS sequence"/>
</dbReference>
<feature type="domain" description="Thioredoxin" evidence="2">
    <location>
        <begin position="22"/>
        <end position="167"/>
    </location>
</feature>
<evidence type="ECO:0000259" key="2">
    <source>
        <dbReference type="PROSITE" id="PS51352"/>
    </source>
</evidence>
<dbReference type="Pfam" id="PF00578">
    <property type="entry name" value="AhpC-TSA"/>
    <property type="match status" value="1"/>
</dbReference>
<dbReference type="CDD" id="cd02966">
    <property type="entry name" value="TlpA_like_family"/>
    <property type="match status" value="1"/>
</dbReference>
<dbReference type="InterPro" id="IPR000866">
    <property type="entry name" value="AhpC/TSA"/>
</dbReference>
<dbReference type="PROSITE" id="PS51352">
    <property type="entry name" value="THIOREDOXIN_2"/>
    <property type="match status" value="1"/>
</dbReference>
<dbReference type="NCBIfam" id="TIGR04183">
    <property type="entry name" value="Por_Secre_tail"/>
    <property type="match status" value="1"/>
</dbReference>
<dbReference type="PANTHER" id="PTHR42852">
    <property type="entry name" value="THIOL:DISULFIDE INTERCHANGE PROTEIN DSBE"/>
    <property type="match status" value="1"/>
</dbReference>
<accession>A0A521F8S3</accession>
<protein>
    <submittedName>
        <fullName evidence="3">Por secretion system C-terminal sorting domain-containing protein</fullName>
    </submittedName>
</protein>
<dbReference type="InterPro" id="IPR050553">
    <property type="entry name" value="Thioredoxin_ResA/DsbE_sf"/>
</dbReference>
<name>A0A521F8S3_9BACT</name>
<keyword evidence="1" id="KW-0732">Signal</keyword>
<evidence type="ECO:0000313" key="3">
    <source>
        <dbReference type="EMBL" id="SMO92567.1"/>
    </source>
</evidence>
<keyword evidence="4" id="KW-1185">Reference proteome</keyword>
<sequence length="272" mass="29985">MKKAFTILSLFLITQTALMAQVEVGEKAPDFTYNSLDHGEISLSDYEGKVVYLFFFGATCPLCRGAAPTIRDDIHAMFASNPNFVALGIEVWNDPVSAVETFKSDFNLTFPLLLMAKQTSVDYYGKTEYDNSLVVNADGTLIFKSADNSSADNNISEIQQTIEEALSGITTSTEQPENLPNKITLQQNYPNPFNPSTTIRYTLNKPSQVTLKVYNVLGAEVATLVNERQSAGEKTVTWNALSSSGQALPSGLYMYQLKAENQVLTKKMTLIK</sequence>
<dbReference type="EMBL" id="FXTP01000016">
    <property type="protein sequence ID" value="SMO92567.1"/>
    <property type="molecule type" value="Genomic_DNA"/>
</dbReference>
<gene>
    <name evidence="3" type="ORF">SAMN06265219_11613</name>
</gene>
<dbReference type="Gene3D" id="2.60.40.4070">
    <property type="match status" value="1"/>
</dbReference>
<dbReference type="InterPro" id="IPR025965">
    <property type="entry name" value="FlgD/Vpr_Ig-like"/>
</dbReference>
<dbReference type="PANTHER" id="PTHR42852:SF17">
    <property type="entry name" value="THIOREDOXIN-LIKE PROTEIN HI_1115"/>
    <property type="match status" value="1"/>
</dbReference>
<evidence type="ECO:0000313" key="4">
    <source>
        <dbReference type="Proteomes" id="UP000317557"/>
    </source>
</evidence>
<dbReference type="Gene3D" id="3.40.30.10">
    <property type="entry name" value="Glutaredoxin"/>
    <property type="match status" value="1"/>
</dbReference>
<dbReference type="SUPFAM" id="SSF52833">
    <property type="entry name" value="Thioredoxin-like"/>
    <property type="match status" value="1"/>
</dbReference>
<dbReference type="InterPro" id="IPR013766">
    <property type="entry name" value="Thioredoxin_domain"/>
</dbReference>
<dbReference type="GO" id="GO:0016209">
    <property type="term" value="F:antioxidant activity"/>
    <property type="evidence" value="ECO:0007669"/>
    <property type="project" value="InterPro"/>
</dbReference>
<dbReference type="GO" id="GO:0016491">
    <property type="term" value="F:oxidoreductase activity"/>
    <property type="evidence" value="ECO:0007669"/>
    <property type="project" value="InterPro"/>
</dbReference>